<comment type="caution">
    <text evidence="1">The sequence shown here is derived from an EMBL/GenBank/DDBJ whole genome shotgun (WGS) entry which is preliminary data.</text>
</comment>
<dbReference type="PANTHER" id="PTHR35450">
    <property type="entry name" value="REVERSE TRANSCRIPTASE DOMAIN-CONTAINING PROTEIN"/>
    <property type="match status" value="1"/>
</dbReference>
<sequence length="152" mass="16920">MVTTEGVELPGGNIADVQDSYKYLGIPQANGNHEEAASQSATDKYLPRVRQVLKSQLNGKNKVRAINKFALPVIRYPAGIITWPKEEIEATDIKTRKFFTMHGGFHPKSSTLRLYTKQKEGDRGLVSIITTIQDETPKIQDQEDSSDSSPKC</sequence>
<evidence type="ECO:0000313" key="2">
    <source>
        <dbReference type="Proteomes" id="UP000295070"/>
    </source>
</evidence>
<dbReference type="STRING" id="8167.A0A484DC16"/>
<gene>
    <name evidence="1" type="ORF">EPR50_G00051580</name>
</gene>
<protein>
    <submittedName>
        <fullName evidence="1">Uncharacterized protein</fullName>
    </submittedName>
</protein>
<proteinExistence type="predicted"/>
<dbReference type="AlphaFoldDB" id="A0A484DC16"/>
<name>A0A484DC16_PERFV</name>
<evidence type="ECO:0000313" key="1">
    <source>
        <dbReference type="EMBL" id="TDH12783.1"/>
    </source>
</evidence>
<keyword evidence="2" id="KW-1185">Reference proteome</keyword>
<dbReference type="PANTHER" id="PTHR35450:SF2">
    <property type="entry name" value="REVERSE TRANSCRIPTASE DOMAIN-CONTAINING PROTEIN"/>
    <property type="match status" value="1"/>
</dbReference>
<reference evidence="1 2" key="1">
    <citation type="submission" date="2019-01" db="EMBL/GenBank/DDBJ databases">
        <title>A chromosome-scale genome assembly of the yellow perch, Perca flavescens.</title>
        <authorList>
            <person name="Feron R."/>
            <person name="Morvezen R."/>
            <person name="Bestin A."/>
            <person name="Haffray P."/>
            <person name="Klopp C."/>
            <person name="Zahm M."/>
            <person name="Cabau C."/>
            <person name="Roques C."/>
            <person name="Donnadieu C."/>
            <person name="Bouchez O."/>
            <person name="Christie M."/>
            <person name="Larson W."/>
            <person name="Guiguen Y."/>
        </authorList>
    </citation>
    <scope>NUCLEOTIDE SEQUENCE [LARGE SCALE GENOMIC DNA]</scope>
    <source>
        <strain evidence="1">YP-PL-M2</strain>
        <tissue evidence="1">Blood</tissue>
    </source>
</reference>
<accession>A0A484DC16</accession>
<dbReference type="EMBL" id="SCKG01000005">
    <property type="protein sequence ID" value="TDH12783.1"/>
    <property type="molecule type" value="Genomic_DNA"/>
</dbReference>
<dbReference type="Proteomes" id="UP000295070">
    <property type="component" value="Chromosome 5"/>
</dbReference>
<organism evidence="1 2">
    <name type="scientific">Perca flavescens</name>
    <name type="common">American yellow perch</name>
    <name type="synonym">Morone flavescens</name>
    <dbReference type="NCBI Taxonomy" id="8167"/>
    <lineage>
        <taxon>Eukaryota</taxon>
        <taxon>Metazoa</taxon>
        <taxon>Chordata</taxon>
        <taxon>Craniata</taxon>
        <taxon>Vertebrata</taxon>
        <taxon>Euteleostomi</taxon>
        <taxon>Actinopterygii</taxon>
        <taxon>Neopterygii</taxon>
        <taxon>Teleostei</taxon>
        <taxon>Neoteleostei</taxon>
        <taxon>Acanthomorphata</taxon>
        <taxon>Eupercaria</taxon>
        <taxon>Perciformes</taxon>
        <taxon>Percoidei</taxon>
        <taxon>Percidae</taxon>
        <taxon>Percinae</taxon>
        <taxon>Perca</taxon>
    </lineage>
</organism>